<feature type="transmembrane region" description="Helical" evidence="1">
    <location>
        <begin position="28"/>
        <end position="49"/>
    </location>
</feature>
<organism evidence="2 3">
    <name type="scientific">Mesobacillus maritimus</name>
    <dbReference type="NCBI Taxonomy" id="1643336"/>
    <lineage>
        <taxon>Bacteria</taxon>
        <taxon>Bacillati</taxon>
        <taxon>Bacillota</taxon>
        <taxon>Bacilli</taxon>
        <taxon>Bacillales</taxon>
        <taxon>Bacillaceae</taxon>
        <taxon>Mesobacillus</taxon>
    </lineage>
</organism>
<gene>
    <name evidence="2" type="ORF">H0185_13360</name>
</gene>
<keyword evidence="1" id="KW-1133">Transmembrane helix</keyword>
<evidence type="ECO:0000256" key="1">
    <source>
        <dbReference type="SAM" id="Phobius"/>
    </source>
</evidence>
<comment type="caution">
    <text evidence="2">The sequence shown here is derived from an EMBL/GenBank/DDBJ whole genome shotgun (WGS) entry which is preliminary data.</text>
</comment>
<sequence>MKATNVKAQEEAQNETVHVQETSKVGTWISVGIVGLVILATYFILYGLYMARV</sequence>
<keyword evidence="1" id="KW-0472">Membrane</keyword>
<dbReference type="Proteomes" id="UP000769780">
    <property type="component" value="Unassembled WGS sequence"/>
</dbReference>
<evidence type="ECO:0000313" key="3">
    <source>
        <dbReference type="Proteomes" id="UP000769780"/>
    </source>
</evidence>
<reference evidence="2 3" key="1">
    <citation type="submission" date="2020-07" db="EMBL/GenBank/DDBJ databases">
        <title>Fungal Genomes of the International Space Station.</title>
        <authorList>
            <person name="Seuylemezian A."/>
            <person name="Singh N.K."/>
            <person name="Wood J."/>
            <person name="Venkateswaran K."/>
        </authorList>
    </citation>
    <scope>NUCLEOTIDE SEQUENCE [LARGE SCALE GENOMIC DNA]</scope>
    <source>
        <strain evidence="2 3">PL-B2</strain>
    </source>
</reference>
<keyword evidence="3" id="KW-1185">Reference proteome</keyword>
<dbReference type="RefSeq" id="WP_221874011.1">
    <property type="nucleotide sequence ID" value="NZ_JACWFH010000015.1"/>
</dbReference>
<proteinExistence type="predicted"/>
<evidence type="ECO:0008006" key="4">
    <source>
        <dbReference type="Google" id="ProtNLM"/>
    </source>
</evidence>
<keyword evidence="1" id="KW-0812">Transmembrane</keyword>
<dbReference type="EMBL" id="JACWFH010000015">
    <property type="protein sequence ID" value="MBY0097787.1"/>
    <property type="molecule type" value="Genomic_DNA"/>
</dbReference>
<protein>
    <recommendedName>
        <fullName evidence="4">Cytochrome c oxidase subunit 2A</fullName>
    </recommendedName>
</protein>
<accession>A0ABS7K6B3</accession>
<name>A0ABS7K6B3_9BACI</name>
<evidence type="ECO:0000313" key="2">
    <source>
        <dbReference type="EMBL" id="MBY0097787.1"/>
    </source>
</evidence>